<evidence type="ECO:0000313" key="3">
    <source>
        <dbReference type="Proteomes" id="UP000000771"/>
    </source>
</evidence>
<gene>
    <name evidence="2" type="ordered locus">Afer_1373</name>
</gene>
<accession>C7LZZ1</accession>
<dbReference type="GO" id="GO:0016853">
    <property type="term" value="F:isomerase activity"/>
    <property type="evidence" value="ECO:0007669"/>
    <property type="project" value="UniProtKB-KW"/>
</dbReference>
<dbReference type="PANTHER" id="PTHR43459:SF1">
    <property type="entry name" value="EG:BACN32G11.4 PROTEIN"/>
    <property type="match status" value="1"/>
</dbReference>
<comment type="similarity">
    <text evidence="1">Belongs to the enoyl-CoA hydratase/isomerase family.</text>
</comment>
<dbReference type="KEGG" id="afo:Afer_1373"/>
<dbReference type="RefSeq" id="WP_015798783.1">
    <property type="nucleotide sequence ID" value="NC_013124.1"/>
</dbReference>
<dbReference type="Proteomes" id="UP000000771">
    <property type="component" value="Chromosome"/>
</dbReference>
<dbReference type="InterPro" id="IPR014748">
    <property type="entry name" value="Enoyl-CoA_hydra_C"/>
</dbReference>
<protein>
    <submittedName>
        <fullName evidence="2">Enoyl-CoA hydratase/isomerase</fullName>
    </submittedName>
</protein>
<dbReference type="InterPro" id="IPR001753">
    <property type="entry name" value="Enoyl-CoA_hydra/iso"/>
</dbReference>
<dbReference type="AlphaFoldDB" id="C7LZZ1"/>
<dbReference type="CDD" id="cd06558">
    <property type="entry name" value="crotonase-like"/>
    <property type="match status" value="1"/>
</dbReference>
<dbReference type="InterPro" id="IPR029045">
    <property type="entry name" value="ClpP/crotonase-like_dom_sf"/>
</dbReference>
<proteinExistence type="inferred from homology"/>
<dbReference type="HOGENOM" id="CLU_009834_7_2_11"/>
<name>C7LZZ1_ACIFD</name>
<sequence>MVERWPAVAEGREELVVDERRDGVAWVWLNRPGQRNATTGPLVEALGEALRRTEGARAVVIGGVGRTFSAGRDLTEIDPDHDDAEGVLAGTYHPLFEQLRSLSAPTIAAIHGAALGTGLGIALACDLVVAARSCRLGSPFARLGAAPDSGAHEALWRVLGRWRAMWLIATGELLPADDPRVAPLVSLVVDDETFERAVADLAARVASGPTQALLASRALFEELGGEGRRRGLAAEAHLQGQLAGTDDFHEGMRAFQERRDPRFIGR</sequence>
<dbReference type="Gene3D" id="3.90.226.10">
    <property type="entry name" value="2-enoyl-CoA Hydratase, Chain A, domain 1"/>
    <property type="match status" value="1"/>
</dbReference>
<dbReference type="PANTHER" id="PTHR43459">
    <property type="entry name" value="ENOYL-COA HYDRATASE"/>
    <property type="match status" value="1"/>
</dbReference>
<dbReference type="eggNOG" id="COG1024">
    <property type="taxonomic scope" value="Bacteria"/>
</dbReference>
<dbReference type="Gene3D" id="1.10.12.10">
    <property type="entry name" value="Lyase 2-enoyl-coa Hydratase, Chain A, domain 2"/>
    <property type="match status" value="1"/>
</dbReference>
<evidence type="ECO:0000256" key="1">
    <source>
        <dbReference type="ARBA" id="ARBA00005254"/>
    </source>
</evidence>
<dbReference type="Pfam" id="PF00378">
    <property type="entry name" value="ECH_1"/>
    <property type="match status" value="1"/>
</dbReference>
<organism evidence="2 3">
    <name type="scientific">Acidimicrobium ferrooxidans (strain DSM 10331 / JCM 15462 / NBRC 103882 / ICP)</name>
    <dbReference type="NCBI Taxonomy" id="525909"/>
    <lineage>
        <taxon>Bacteria</taxon>
        <taxon>Bacillati</taxon>
        <taxon>Actinomycetota</taxon>
        <taxon>Acidimicrobiia</taxon>
        <taxon>Acidimicrobiales</taxon>
        <taxon>Acidimicrobiaceae</taxon>
        <taxon>Acidimicrobium</taxon>
    </lineage>
</organism>
<dbReference type="EMBL" id="CP001631">
    <property type="protein sequence ID" value="ACU54299.1"/>
    <property type="molecule type" value="Genomic_DNA"/>
</dbReference>
<dbReference type="SUPFAM" id="SSF52096">
    <property type="entry name" value="ClpP/crotonase"/>
    <property type="match status" value="1"/>
</dbReference>
<keyword evidence="2" id="KW-0413">Isomerase</keyword>
<reference evidence="2 3" key="1">
    <citation type="journal article" date="2009" name="Stand. Genomic Sci.">
        <title>Complete genome sequence of Acidimicrobium ferrooxidans type strain (ICP).</title>
        <authorList>
            <person name="Clum A."/>
            <person name="Nolan M."/>
            <person name="Lang E."/>
            <person name="Glavina Del Rio T."/>
            <person name="Tice H."/>
            <person name="Copeland A."/>
            <person name="Cheng J.F."/>
            <person name="Lucas S."/>
            <person name="Chen F."/>
            <person name="Bruce D."/>
            <person name="Goodwin L."/>
            <person name="Pitluck S."/>
            <person name="Ivanova N."/>
            <person name="Mavrommatis K."/>
            <person name="Mikhailova N."/>
            <person name="Pati A."/>
            <person name="Chen A."/>
            <person name="Palaniappan K."/>
            <person name="Goker M."/>
            <person name="Spring S."/>
            <person name="Land M."/>
            <person name="Hauser L."/>
            <person name="Chang Y.J."/>
            <person name="Jeffries C.C."/>
            <person name="Chain P."/>
            <person name="Bristow J."/>
            <person name="Eisen J.A."/>
            <person name="Markowitz V."/>
            <person name="Hugenholtz P."/>
            <person name="Kyrpides N.C."/>
            <person name="Klenk H.P."/>
            <person name="Lapidus A."/>
        </authorList>
    </citation>
    <scope>NUCLEOTIDE SEQUENCE [LARGE SCALE GENOMIC DNA]</scope>
    <source>
        <strain evidence="3">DSM 10331 / JCM 15462 / NBRC 103882 / ICP</strain>
    </source>
</reference>
<keyword evidence="3" id="KW-1185">Reference proteome</keyword>
<dbReference type="STRING" id="525909.Afer_1373"/>
<evidence type="ECO:0000313" key="2">
    <source>
        <dbReference type="EMBL" id="ACU54299.1"/>
    </source>
</evidence>